<keyword evidence="4 7" id="KW-0812">Transmembrane</keyword>
<dbReference type="EMBL" id="BJYD01000017">
    <property type="protein sequence ID" value="GEN53536.1"/>
    <property type="molecule type" value="Genomic_DNA"/>
</dbReference>
<keyword evidence="5 7" id="KW-1133">Transmembrane helix</keyword>
<dbReference type="Proteomes" id="UP000321886">
    <property type="component" value="Unassembled WGS sequence"/>
</dbReference>
<evidence type="ECO:0000256" key="3">
    <source>
        <dbReference type="ARBA" id="ARBA00022475"/>
    </source>
</evidence>
<comment type="caution">
    <text evidence="8">The sequence shown here is derived from an EMBL/GenBank/DDBJ whole genome shotgun (WGS) entry which is preliminary data.</text>
</comment>
<feature type="transmembrane region" description="Helical" evidence="7">
    <location>
        <begin position="268"/>
        <end position="289"/>
    </location>
</feature>
<keyword evidence="9" id="KW-1185">Reference proteome</keyword>
<name>A0A511WQW2_9BACI</name>
<evidence type="ECO:0000256" key="7">
    <source>
        <dbReference type="SAM" id="Phobius"/>
    </source>
</evidence>
<dbReference type="InterPro" id="IPR052923">
    <property type="entry name" value="UPF0718"/>
</dbReference>
<dbReference type="RefSeq" id="WP_246139306.1">
    <property type="nucleotide sequence ID" value="NZ_BJYD01000017.1"/>
</dbReference>
<dbReference type="InterPro" id="IPR005524">
    <property type="entry name" value="DUF318"/>
</dbReference>
<dbReference type="AlphaFoldDB" id="A0A511WQW2"/>
<feature type="transmembrane region" description="Helical" evidence="7">
    <location>
        <begin position="219"/>
        <end position="236"/>
    </location>
</feature>
<dbReference type="GO" id="GO:0005886">
    <property type="term" value="C:plasma membrane"/>
    <property type="evidence" value="ECO:0007669"/>
    <property type="project" value="UniProtKB-SubCell"/>
</dbReference>
<sequence length="333" mass="37416">MNQDHSSTNYRLGYFLLVIFFVLFLFGDTIPFDRIWPVPSSLLDMNTIFISIVLEAIPFVLLGVFISSVIQTFLKEETLKRFIPRNPALALFPAVTIGAIFPVCECAIVPIVRRLIQKGMPLHVGIVILVSAPVLNPIVFLSTFYAFQTDLTIAWARMGLAFIVSILIGAVIYAYFGNSWQLNKKNASVHNHYHNHQERNRLAETFQHASDEFFDMGKFLILGALFASIVQTFLARDFLIELGNGMLAGPLVMMSLAYVLSLCSEADAFVASSFKGLFSTSSLLAFLVYGPMTDLKNTILMFAYFKKRFVFAFIGIVSIIVYTITILFDVFFL</sequence>
<dbReference type="PANTHER" id="PTHR34184:SF4">
    <property type="entry name" value="UPF0718 PROTEIN YCGR"/>
    <property type="match status" value="1"/>
</dbReference>
<feature type="transmembrane region" description="Helical" evidence="7">
    <location>
        <begin position="153"/>
        <end position="176"/>
    </location>
</feature>
<evidence type="ECO:0000256" key="2">
    <source>
        <dbReference type="ARBA" id="ARBA00006386"/>
    </source>
</evidence>
<dbReference type="PANTHER" id="PTHR34184">
    <property type="entry name" value="UPF0718 PROTEIN YCGR"/>
    <property type="match status" value="1"/>
</dbReference>
<protein>
    <submittedName>
        <fullName evidence="8">Permease</fullName>
    </submittedName>
</protein>
<feature type="transmembrane region" description="Helical" evidence="7">
    <location>
        <begin position="12"/>
        <end position="36"/>
    </location>
</feature>
<feature type="transmembrane region" description="Helical" evidence="7">
    <location>
        <begin position="90"/>
        <end position="112"/>
    </location>
</feature>
<evidence type="ECO:0000256" key="4">
    <source>
        <dbReference type="ARBA" id="ARBA00022692"/>
    </source>
</evidence>
<evidence type="ECO:0000256" key="6">
    <source>
        <dbReference type="ARBA" id="ARBA00023136"/>
    </source>
</evidence>
<proteinExistence type="inferred from homology"/>
<evidence type="ECO:0000256" key="1">
    <source>
        <dbReference type="ARBA" id="ARBA00004651"/>
    </source>
</evidence>
<feature type="transmembrane region" description="Helical" evidence="7">
    <location>
        <begin position="242"/>
        <end position="261"/>
    </location>
</feature>
<reference evidence="8 9" key="1">
    <citation type="submission" date="2019-07" db="EMBL/GenBank/DDBJ databases">
        <title>Whole genome shotgun sequence of Halobacillus faecis NBRC 103569.</title>
        <authorList>
            <person name="Hosoyama A."/>
            <person name="Uohara A."/>
            <person name="Ohji S."/>
            <person name="Ichikawa N."/>
        </authorList>
    </citation>
    <scope>NUCLEOTIDE SEQUENCE [LARGE SCALE GENOMIC DNA]</scope>
    <source>
        <strain evidence="8 9">NBRC 103569</strain>
    </source>
</reference>
<feature type="transmembrane region" description="Helical" evidence="7">
    <location>
        <begin position="48"/>
        <end position="70"/>
    </location>
</feature>
<dbReference type="Pfam" id="PF03773">
    <property type="entry name" value="ArsP_1"/>
    <property type="match status" value="1"/>
</dbReference>
<comment type="similarity">
    <text evidence="2">Belongs to the UPF0718 family.</text>
</comment>
<evidence type="ECO:0000313" key="9">
    <source>
        <dbReference type="Proteomes" id="UP000321886"/>
    </source>
</evidence>
<evidence type="ECO:0000313" key="8">
    <source>
        <dbReference type="EMBL" id="GEN53536.1"/>
    </source>
</evidence>
<keyword evidence="6 7" id="KW-0472">Membrane</keyword>
<organism evidence="8 9">
    <name type="scientific">Halobacillus faecis</name>
    <dbReference type="NCBI Taxonomy" id="360184"/>
    <lineage>
        <taxon>Bacteria</taxon>
        <taxon>Bacillati</taxon>
        <taxon>Bacillota</taxon>
        <taxon>Bacilli</taxon>
        <taxon>Bacillales</taxon>
        <taxon>Bacillaceae</taxon>
        <taxon>Halobacillus</taxon>
    </lineage>
</organism>
<comment type="subcellular location">
    <subcellularLocation>
        <location evidence="1">Cell membrane</location>
        <topology evidence="1">Multi-pass membrane protein</topology>
    </subcellularLocation>
</comment>
<gene>
    <name evidence="8" type="primary">ycgR</name>
    <name evidence="8" type="ORF">HFA01_17980</name>
</gene>
<accession>A0A511WQW2</accession>
<feature type="transmembrane region" description="Helical" evidence="7">
    <location>
        <begin position="309"/>
        <end position="332"/>
    </location>
</feature>
<feature type="transmembrane region" description="Helical" evidence="7">
    <location>
        <begin position="124"/>
        <end position="147"/>
    </location>
</feature>
<evidence type="ECO:0000256" key="5">
    <source>
        <dbReference type="ARBA" id="ARBA00022989"/>
    </source>
</evidence>
<keyword evidence="3" id="KW-1003">Cell membrane</keyword>